<reference evidence="8" key="1">
    <citation type="submission" date="2016-11" db="UniProtKB">
        <authorList>
            <consortium name="WormBaseParasite"/>
        </authorList>
    </citation>
    <scope>IDENTIFICATION</scope>
</reference>
<evidence type="ECO:0000256" key="6">
    <source>
        <dbReference type="SAM" id="Phobius"/>
    </source>
</evidence>
<keyword evidence="3 6" id="KW-1133">Transmembrane helix</keyword>
<name>A0A1I7RNV0_BURXY</name>
<proteinExistence type="predicted"/>
<dbReference type="Proteomes" id="UP000095284">
    <property type="component" value="Unplaced"/>
</dbReference>
<dbReference type="SUPFAM" id="SSF81338">
    <property type="entry name" value="Aquaporin-like"/>
    <property type="match status" value="1"/>
</dbReference>
<accession>A0A1I7RNV0</accession>
<feature type="region of interest" description="Disordered" evidence="5">
    <location>
        <begin position="258"/>
        <end position="277"/>
    </location>
</feature>
<dbReference type="PANTHER" id="PTHR21191">
    <property type="entry name" value="AQUAPORIN"/>
    <property type="match status" value="1"/>
</dbReference>
<sequence length="277" mass="31187">MSSDINWTPAVTAVTFYAFVIVTAEVCRKTVEQFYRKGSQPYLFFMELIAVTQQCTCVYENAIMIKNYGPIGFFSAVFTILVVTAQYNRGAYISPLLPVEMAWKEAMDSVTLLTLLAAQTLGGYSASRIADSLWYYTSGYSAEHAQLYSNLPCALKYHVPFIFALGYEFLGCFVLRLVLSNLSLKYRRYIMPFVTSAALTFALVYVGVPGLNPVTTSSRLMGCPGLDLQWFMITYWTAPVLGWMAASYIDRKKLFKVPKKGNPVPEQPKVNKKKKNK</sequence>
<evidence type="ECO:0000256" key="4">
    <source>
        <dbReference type="ARBA" id="ARBA00023136"/>
    </source>
</evidence>
<feature type="transmembrane region" description="Helical" evidence="6">
    <location>
        <begin position="157"/>
        <end position="178"/>
    </location>
</feature>
<dbReference type="InterPro" id="IPR031145">
    <property type="entry name" value="Invert_Aqp-10"/>
</dbReference>
<dbReference type="InterPro" id="IPR023271">
    <property type="entry name" value="Aquaporin-like"/>
</dbReference>
<dbReference type="eggNOG" id="ENOG502S38W">
    <property type="taxonomic scope" value="Eukaryota"/>
</dbReference>
<dbReference type="InterPro" id="IPR051883">
    <property type="entry name" value="AQP11/12_channel"/>
</dbReference>
<evidence type="ECO:0000256" key="2">
    <source>
        <dbReference type="ARBA" id="ARBA00022692"/>
    </source>
</evidence>
<dbReference type="AlphaFoldDB" id="A0A1I7RNV0"/>
<dbReference type="GO" id="GO:0015267">
    <property type="term" value="F:channel activity"/>
    <property type="evidence" value="ECO:0007669"/>
    <property type="project" value="TreeGrafter"/>
</dbReference>
<feature type="transmembrane region" description="Helical" evidence="6">
    <location>
        <begin position="6"/>
        <end position="27"/>
    </location>
</feature>
<dbReference type="PANTHER" id="PTHR21191:SF16">
    <property type="entry name" value="AQUAPORIN"/>
    <property type="match status" value="1"/>
</dbReference>
<feature type="transmembrane region" description="Helical" evidence="6">
    <location>
        <begin position="190"/>
        <end position="208"/>
    </location>
</feature>
<evidence type="ECO:0000313" key="8">
    <source>
        <dbReference type="WBParaSite" id="BXY_0238900.1"/>
    </source>
</evidence>
<protein>
    <submittedName>
        <fullName evidence="8">Aquaporin</fullName>
    </submittedName>
</protein>
<feature type="transmembrane region" description="Helical" evidence="6">
    <location>
        <begin position="228"/>
        <end position="249"/>
    </location>
</feature>
<evidence type="ECO:0000313" key="7">
    <source>
        <dbReference type="Proteomes" id="UP000095284"/>
    </source>
</evidence>
<keyword evidence="4 6" id="KW-0472">Membrane</keyword>
<dbReference type="WBParaSite" id="BXY_0238900.1">
    <property type="protein sequence ID" value="BXY_0238900.1"/>
    <property type="gene ID" value="BXY_0238900"/>
</dbReference>
<dbReference type="GO" id="GO:0016020">
    <property type="term" value="C:membrane"/>
    <property type="evidence" value="ECO:0007669"/>
    <property type="project" value="UniProtKB-SubCell"/>
</dbReference>
<organism evidence="7 8">
    <name type="scientific">Bursaphelenchus xylophilus</name>
    <name type="common">Pinewood nematode worm</name>
    <name type="synonym">Aphelenchoides xylophilus</name>
    <dbReference type="NCBI Taxonomy" id="6326"/>
    <lineage>
        <taxon>Eukaryota</taxon>
        <taxon>Metazoa</taxon>
        <taxon>Ecdysozoa</taxon>
        <taxon>Nematoda</taxon>
        <taxon>Chromadorea</taxon>
        <taxon>Rhabditida</taxon>
        <taxon>Tylenchina</taxon>
        <taxon>Tylenchomorpha</taxon>
        <taxon>Aphelenchoidea</taxon>
        <taxon>Aphelenchoididae</taxon>
        <taxon>Bursaphelenchus</taxon>
    </lineage>
</organism>
<comment type="subcellular location">
    <subcellularLocation>
        <location evidence="1">Membrane</location>
        <topology evidence="1">Multi-pass membrane protein</topology>
    </subcellularLocation>
</comment>
<feature type="transmembrane region" description="Helical" evidence="6">
    <location>
        <begin position="68"/>
        <end position="87"/>
    </location>
</feature>
<evidence type="ECO:0000256" key="1">
    <source>
        <dbReference type="ARBA" id="ARBA00004141"/>
    </source>
</evidence>
<dbReference type="GO" id="GO:0005737">
    <property type="term" value="C:cytoplasm"/>
    <property type="evidence" value="ECO:0007669"/>
    <property type="project" value="TreeGrafter"/>
</dbReference>
<dbReference type="PRINTS" id="PR02023">
    <property type="entry name" value="AQUAPORIN10I"/>
</dbReference>
<evidence type="ECO:0000256" key="5">
    <source>
        <dbReference type="SAM" id="MobiDB-lite"/>
    </source>
</evidence>
<keyword evidence="2 6" id="KW-0812">Transmembrane</keyword>
<dbReference type="Gene3D" id="1.20.1080.10">
    <property type="entry name" value="Glycerol uptake facilitator protein"/>
    <property type="match status" value="1"/>
</dbReference>
<evidence type="ECO:0000256" key="3">
    <source>
        <dbReference type="ARBA" id="ARBA00022989"/>
    </source>
</evidence>